<protein>
    <submittedName>
        <fullName evidence="2">Uncharacterized protein</fullName>
    </submittedName>
</protein>
<proteinExistence type="predicted"/>
<reference evidence="2" key="1">
    <citation type="submission" date="2014-11" db="EMBL/GenBank/DDBJ databases">
        <authorList>
            <person name="Amaro Gonzalez C."/>
        </authorList>
    </citation>
    <scope>NUCLEOTIDE SEQUENCE</scope>
</reference>
<evidence type="ECO:0000256" key="1">
    <source>
        <dbReference type="SAM" id="Phobius"/>
    </source>
</evidence>
<reference evidence="2" key="2">
    <citation type="journal article" date="2015" name="Fish Shellfish Immunol.">
        <title>Early steps in the European eel (Anguilla anguilla)-Vibrio vulnificus interaction in the gills: Role of the RtxA13 toxin.</title>
        <authorList>
            <person name="Callol A."/>
            <person name="Pajuelo D."/>
            <person name="Ebbesson L."/>
            <person name="Teles M."/>
            <person name="MacKenzie S."/>
            <person name="Amaro C."/>
        </authorList>
    </citation>
    <scope>NUCLEOTIDE SEQUENCE</scope>
</reference>
<sequence length="54" mass="6814">MHNQCNIHGLNYVFLNYKYCILYIFFPMYYLFLFRHSTLCGYLFIYFHICLRKN</sequence>
<dbReference type="EMBL" id="GBXM01015217">
    <property type="protein sequence ID" value="JAH93360.1"/>
    <property type="molecule type" value="Transcribed_RNA"/>
</dbReference>
<accession>A0A0E9WUZ7</accession>
<keyword evidence="1" id="KW-0472">Membrane</keyword>
<dbReference type="AlphaFoldDB" id="A0A0E9WUZ7"/>
<feature type="transmembrane region" description="Helical" evidence="1">
    <location>
        <begin position="21"/>
        <end position="47"/>
    </location>
</feature>
<name>A0A0E9WUZ7_ANGAN</name>
<keyword evidence="1" id="KW-0812">Transmembrane</keyword>
<organism evidence="2">
    <name type="scientific">Anguilla anguilla</name>
    <name type="common">European freshwater eel</name>
    <name type="synonym">Muraena anguilla</name>
    <dbReference type="NCBI Taxonomy" id="7936"/>
    <lineage>
        <taxon>Eukaryota</taxon>
        <taxon>Metazoa</taxon>
        <taxon>Chordata</taxon>
        <taxon>Craniata</taxon>
        <taxon>Vertebrata</taxon>
        <taxon>Euteleostomi</taxon>
        <taxon>Actinopterygii</taxon>
        <taxon>Neopterygii</taxon>
        <taxon>Teleostei</taxon>
        <taxon>Anguilliformes</taxon>
        <taxon>Anguillidae</taxon>
        <taxon>Anguilla</taxon>
    </lineage>
</organism>
<evidence type="ECO:0000313" key="2">
    <source>
        <dbReference type="EMBL" id="JAH93360.1"/>
    </source>
</evidence>
<keyword evidence="1" id="KW-1133">Transmembrane helix</keyword>